<comment type="caution">
    <text evidence="2">The sequence shown here is derived from an EMBL/GenBank/DDBJ whole genome shotgun (WGS) entry which is preliminary data.</text>
</comment>
<evidence type="ECO:0000259" key="1">
    <source>
        <dbReference type="Pfam" id="PF19493"/>
    </source>
</evidence>
<evidence type="ECO:0000313" key="3">
    <source>
        <dbReference type="Proteomes" id="UP001601303"/>
    </source>
</evidence>
<feature type="domain" description="Trypsin-co-occurring" evidence="1">
    <location>
        <begin position="7"/>
        <end position="105"/>
    </location>
</feature>
<dbReference type="EMBL" id="JBIAHM010000022">
    <property type="protein sequence ID" value="MFE9605994.1"/>
    <property type="molecule type" value="Genomic_DNA"/>
</dbReference>
<dbReference type="RefSeq" id="WP_388114721.1">
    <property type="nucleotide sequence ID" value="NZ_JBIAHM010000022.1"/>
</dbReference>
<name>A0ABW6MIM9_9ACTN</name>
<protein>
    <submittedName>
        <fullName evidence="2">CU044_2847 family protein</fullName>
    </submittedName>
</protein>
<dbReference type="NCBIfam" id="NF041216">
    <property type="entry name" value="CU044_2847_fam"/>
    <property type="match status" value="1"/>
</dbReference>
<accession>A0ABW6MIM9</accession>
<proteinExistence type="predicted"/>
<dbReference type="Proteomes" id="UP001601303">
    <property type="component" value="Unassembled WGS sequence"/>
</dbReference>
<evidence type="ECO:0000313" key="2">
    <source>
        <dbReference type="EMBL" id="MFE9605994.1"/>
    </source>
</evidence>
<organism evidence="2 3">
    <name type="scientific">Streptomyces hokutonensis</name>
    <dbReference type="NCBI Taxonomy" id="1306990"/>
    <lineage>
        <taxon>Bacteria</taxon>
        <taxon>Bacillati</taxon>
        <taxon>Actinomycetota</taxon>
        <taxon>Actinomycetes</taxon>
        <taxon>Kitasatosporales</taxon>
        <taxon>Streptomycetaceae</taxon>
        <taxon>Streptomyces</taxon>
    </lineage>
</organism>
<dbReference type="InterPro" id="IPR045794">
    <property type="entry name" value="Trypco1"/>
</dbReference>
<reference evidence="2 3" key="1">
    <citation type="submission" date="2024-10" db="EMBL/GenBank/DDBJ databases">
        <title>The Natural Products Discovery Center: Release of the First 8490 Sequenced Strains for Exploring Actinobacteria Biosynthetic Diversity.</title>
        <authorList>
            <person name="Kalkreuter E."/>
            <person name="Kautsar S.A."/>
            <person name="Yang D."/>
            <person name="Bader C.D."/>
            <person name="Teijaro C.N."/>
            <person name="Fluegel L."/>
            <person name="Davis C.M."/>
            <person name="Simpson J.R."/>
            <person name="Lauterbach L."/>
            <person name="Steele A.D."/>
            <person name="Gui C."/>
            <person name="Meng S."/>
            <person name="Li G."/>
            <person name="Viehrig K."/>
            <person name="Ye F."/>
            <person name="Su P."/>
            <person name="Kiefer A.F."/>
            <person name="Nichols A."/>
            <person name="Cepeda A.J."/>
            <person name="Yan W."/>
            <person name="Fan B."/>
            <person name="Jiang Y."/>
            <person name="Adhikari A."/>
            <person name="Zheng C.-J."/>
            <person name="Schuster L."/>
            <person name="Cowan T.M."/>
            <person name="Smanski M.J."/>
            <person name="Chevrette M.G."/>
            <person name="De Carvalho L.P.S."/>
            <person name="Shen B."/>
        </authorList>
    </citation>
    <scope>NUCLEOTIDE SEQUENCE [LARGE SCALE GENOMIC DNA]</scope>
    <source>
        <strain evidence="2 3">NPDC006488</strain>
    </source>
</reference>
<keyword evidence="3" id="KW-1185">Reference proteome</keyword>
<sequence length="116" mass="12161">MAELVRIPLENGEFLIAEVDRADIPEESVVLASPEPGRSLAQASRTLESSLLGLRPALAGLAETLQALTPETASIEFGVKLGGETGVIIAKGTAEVHFTVHLQWTPKPSPAEPVGP</sequence>
<dbReference type="Pfam" id="PF19493">
    <property type="entry name" value="Trypco1"/>
    <property type="match status" value="1"/>
</dbReference>
<gene>
    <name evidence="2" type="ORF">ACFYNQ_46600</name>
</gene>